<dbReference type="PROSITE" id="PS01300">
    <property type="entry name" value="RECR"/>
    <property type="match status" value="1"/>
</dbReference>
<evidence type="ECO:0000256" key="1">
    <source>
        <dbReference type="ARBA" id="ARBA00022723"/>
    </source>
</evidence>
<dbReference type="OrthoDB" id="9802672at2"/>
<dbReference type="Gene3D" id="1.10.8.420">
    <property type="entry name" value="RecR Domain 1"/>
    <property type="match status" value="1"/>
</dbReference>
<dbReference type="EMBL" id="FNYH01000001">
    <property type="protein sequence ID" value="SEI41380.1"/>
    <property type="molecule type" value="Genomic_DNA"/>
</dbReference>
<keyword evidence="3 7" id="KW-0863">Zinc-finger</keyword>
<dbReference type="InterPro" id="IPR034137">
    <property type="entry name" value="TOPRIM_RecR"/>
</dbReference>
<keyword evidence="4 7" id="KW-0862">Zinc</keyword>
<gene>
    <name evidence="7" type="primary">recR</name>
    <name evidence="9" type="ORF">SAMN05421831_101381</name>
</gene>
<dbReference type="Gene3D" id="3.40.1360.10">
    <property type="match status" value="1"/>
</dbReference>
<evidence type="ECO:0000256" key="5">
    <source>
        <dbReference type="ARBA" id="ARBA00023172"/>
    </source>
</evidence>
<dbReference type="GO" id="GO:0006310">
    <property type="term" value="P:DNA recombination"/>
    <property type="evidence" value="ECO:0007669"/>
    <property type="project" value="UniProtKB-UniRule"/>
</dbReference>
<keyword evidence="6 7" id="KW-0234">DNA repair</keyword>
<evidence type="ECO:0000313" key="9">
    <source>
        <dbReference type="EMBL" id="SEI41380.1"/>
    </source>
</evidence>
<evidence type="ECO:0000256" key="7">
    <source>
        <dbReference type="HAMAP-Rule" id="MF_00017"/>
    </source>
</evidence>
<dbReference type="AlphaFoldDB" id="A0A1H6QPK8"/>
<dbReference type="Pfam" id="PF21175">
    <property type="entry name" value="RecR_C"/>
    <property type="match status" value="1"/>
</dbReference>
<feature type="zinc finger region" description="C4-type" evidence="7">
    <location>
        <begin position="57"/>
        <end position="72"/>
    </location>
</feature>
<dbReference type="NCBIfam" id="TIGR00615">
    <property type="entry name" value="recR"/>
    <property type="match status" value="1"/>
</dbReference>
<organism evidence="9 10">
    <name type="scientific">Allopseudospirillum japonicum</name>
    <dbReference type="NCBI Taxonomy" id="64971"/>
    <lineage>
        <taxon>Bacteria</taxon>
        <taxon>Pseudomonadati</taxon>
        <taxon>Pseudomonadota</taxon>
        <taxon>Gammaproteobacteria</taxon>
        <taxon>Oceanospirillales</taxon>
        <taxon>Oceanospirillaceae</taxon>
        <taxon>Allopseudospirillum</taxon>
    </lineage>
</organism>
<keyword evidence="10" id="KW-1185">Reference proteome</keyword>
<evidence type="ECO:0000256" key="2">
    <source>
        <dbReference type="ARBA" id="ARBA00022763"/>
    </source>
</evidence>
<dbReference type="InterPro" id="IPR015967">
    <property type="entry name" value="Rcmb_RecR_Znf"/>
</dbReference>
<dbReference type="Pfam" id="PF13662">
    <property type="entry name" value="Toprim_4"/>
    <property type="match status" value="1"/>
</dbReference>
<dbReference type="Pfam" id="PF21176">
    <property type="entry name" value="RecR_HhH"/>
    <property type="match status" value="1"/>
</dbReference>
<comment type="function">
    <text evidence="7">May play a role in DNA repair. It seems to be involved in an RecBC-independent recombinational process of DNA repair. It may act with RecF and RecO.</text>
</comment>
<keyword evidence="2 7" id="KW-0227">DNA damage</keyword>
<evidence type="ECO:0000256" key="4">
    <source>
        <dbReference type="ARBA" id="ARBA00022833"/>
    </source>
</evidence>
<comment type="similarity">
    <text evidence="7">Belongs to the RecR family.</text>
</comment>
<dbReference type="HAMAP" id="MF_00017">
    <property type="entry name" value="RecR"/>
    <property type="match status" value="1"/>
</dbReference>
<dbReference type="Pfam" id="PF02132">
    <property type="entry name" value="RecR_ZnF"/>
    <property type="match status" value="1"/>
</dbReference>
<dbReference type="GO" id="GO:0006281">
    <property type="term" value="P:DNA repair"/>
    <property type="evidence" value="ECO:0007669"/>
    <property type="project" value="UniProtKB-UniRule"/>
</dbReference>
<name>A0A1H6QPK8_9GAMM</name>
<feature type="domain" description="Toprim" evidence="8">
    <location>
        <begin position="80"/>
        <end position="178"/>
    </location>
</feature>
<dbReference type="GO" id="GO:0008270">
    <property type="term" value="F:zinc ion binding"/>
    <property type="evidence" value="ECO:0007669"/>
    <property type="project" value="UniProtKB-KW"/>
</dbReference>
<dbReference type="GO" id="GO:0003677">
    <property type="term" value="F:DNA binding"/>
    <property type="evidence" value="ECO:0007669"/>
    <property type="project" value="UniProtKB-UniRule"/>
</dbReference>
<sequence>MRFSPLIDQLMQALRCLPGVGPKSAQRMALHLLERDPQGAQHLIDSLQQALDKVDHCQQCRTLSETPLCPICADPRRDASLLCVVETPADLWALEQTQGYQGYYFVLLGRLSPLEGIGPDDLGLAFLLQRLQQASIQELILATNPTLEGDTTAQYIALRARNLKRPPLKITRLAHGVPLGGELEYLDGGTLVRAFSGRQVYTDT</sequence>
<dbReference type="PROSITE" id="PS50880">
    <property type="entry name" value="TOPRIM"/>
    <property type="match status" value="1"/>
</dbReference>
<dbReference type="SMART" id="SM00493">
    <property type="entry name" value="TOPRIM"/>
    <property type="match status" value="1"/>
</dbReference>
<evidence type="ECO:0000259" key="8">
    <source>
        <dbReference type="PROSITE" id="PS50880"/>
    </source>
</evidence>
<evidence type="ECO:0000256" key="6">
    <source>
        <dbReference type="ARBA" id="ARBA00023204"/>
    </source>
</evidence>
<dbReference type="CDD" id="cd01025">
    <property type="entry name" value="TOPRIM_recR"/>
    <property type="match status" value="1"/>
</dbReference>
<dbReference type="Proteomes" id="UP000242999">
    <property type="component" value="Unassembled WGS sequence"/>
</dbReference>
<keyword evidence="1 7" id="KW-0479">Metal-binding</keyword>
<proteinExistence type="inferred from homology"/>
<evidence type="ECO:0000313" key="10">
    <source>
        <dbReference type="Proteomes" id="UP000242999"/>
    </source>
</evidence>
<dbReference type="InterPro" id="IPR006171">
    <property type="entry name" value="TOPRIM_dom"/>
</dbReference>
<dbReference type="InterPro" id="IPR000093">
    <property type="entry name" value="DNA_Rcmb_RecR"/>
</dbReference>
<accession>A0A1H6QPK8</accession>
<dbReference type="SUPFAM" id="SSF111304">
    <property type="entry name" value="Recombination protein RecR"/>
    <property type="match status" value="1"/>
</dbReference>
<reference evidence="10" key="1">
    <citation type="submission" date="2016-10" db="EMBL/GenBank/DDBJ databases">
        <authorList>
            <person name="Varghese N."/>
            <person name="Submissions S."/>
        </authorList>
    </citation>
    <scope>NUCLEOTIDE SEQUENCE [LARGE SCALE GENOMIC DNA]</scope>
    <source>
        <strain evidence="10">DSM 7165</strain>
    </source>
</reference>
<protein>
    <recommendedName>
        <fullName evidence="7">Recombination protein RecR</fullName>
    </recommendedName>
</protein>
<dbReference type="Gene3D" id="6.10.250.240">
    <property type="match status" value="1"/>
</dbReference>
<dbReference type="RefSeq" id="WP_093308249.1">
    <property type="nucleotide sequence ID" value="NZ_FNYH01000001.1"/>
</dbReference>
<dbReference type="PANTHER" id="PTHR30446">
    <property type="entry name" value="RECOMBINATION PROTEIN RECR"/>
    <property type="match status" value="1"/>
</dbReference>
<dbReference type="PANTHER" id="PTHR30446:SF0">
    <property type="entry name" value="RECOMBINATION PROTEIN RECR"/>
    <property type="match status" value="1"/>
</dbReference>
<dbReference type="InterPro" id="IPR023627">
    <property type="entry name" value="Rcmb_RecR"/>
</dbReference>
<dbReference type="STRING" id="64971.SAMN05421831_101381"/>
<evidence type="ECO:0000256" key="3">
    <source>
        <dbReference type="ARBA" id="ARBA00022771"/>
    </source>
</evidence>
<keyword evidence="5 7" id="KW-0233">DNA recombination</keyword>